<keyword evidence="5 8" id="KW-0449">Lipoprotein</keyword>
<dbReference type="InterPro" id="IPR047807">
    <property type="entry name" value="YgdI/YgdR-like_SH3-like"/>
</dbReference>
<feature type="chain" id="PRO_5012854142" evidence="6">
    <location>
        <begin position="20"/>
        <end position="76"/>
    </location>
</feature>
<dbReference type="AlphaFoldDB" id="A0A266NAN2"/>
<dbReference type="InterPro" id="IPR010920">
    <property type="entry name" value="LSM_dom_sf"/>
</dbReference>
<keyword evidence="2 6" id="KW-0732">Signal</keyword>
<dbReference type="PANTHER" id="PTHR37011">
    <property type="entry name" value="POT FAMILY PEPTIDE TRANSPORT PROTEIN-RELATED"/>
    <property type="match status" value="1"/>
</dbReference>
<evidence type="ECO:0000256" key="6">
    <source>
        <dbReference type="SAM" id="SignalP"/>
    </source>
</evidence>
<dbReference type="Pfam" id="PF06004">
    <property type="entry name" value="DUF903"/>
    <property type="match status" value="1"/>
</dbReference>
<keyword evidence="1" id="KW-1003">Cell membrane</keyword>
<organism evidence="8 9">
    <name type="scientific">Pseudomonas lundensis</name>
    <dbReference type="NCBI Taxonomy" id="86185"/>
    <lineage>
        <taxon>Bacteria</taxon>
        <taxon>Pseudomonadati</taxon>
        <taxon>Pseudomonadota</taxon>
        <taxon>Gammaproteobacteria</taxon>
        <taxon>Pseudomonadales</taxon>
        <taxon>Pseudomonadaceae</taxon>
        <taxon>Pseudomonas</taxon>
    </lineage>
</organism>
<dbReference type="Gene3D" id="2.30.30.100">
    <property type="match status" value="1"/>
</dbReference>
<evidence type="ECO:0000256" key="3">
    <source>
        <dbReference type="ARBA" id="ARBA00023136"/>
    </source>
</evidence>
<dbReference type="Proteomes" id="UP000215788">
    <property type="component" value="Unassembled WGS sequence"/>
</dbReference>
<dbReference type="NCBIfam" id="NF033216">
    <property type="entry name" value="lipo_YgdI_YgdR"/>
    <property type="match status" value="1"/>
</dbReference>
<protein>
    <submittedName>
        <fullName evidence="8">YgdI/YgdR family lipoprotein</fullName>
    </submittedName>
</protein>
<name>A0A266NAN2_9PSED</name>
<evidence type="ECO:0000313" key="9">
    <source>
        <dbReference type="Proteomes" id="UP000215788"/>
    </source>
</evidence>
<sequence length="76" mass="8172">MKINVIALPLVMAAMLGLAGCASPSVVTLQNGTQYLTKDMPKTKTKTNDGFYEFVDIAGKHIKIKADDVATIKTDD</sequence>
<keyword evidence="3" id="KW-0472">Membrane</keyword>
<accession>A0A266NAN2</accession>
<evidence type="ECO:0000259" key="7">
    <source>
        <dbReference type="Pfam" id="PF06004"/>
    </source>
</evidence>
<proteinExistence type="predicted"/>
<feature type="domain" description="Lipoprotein YgdI/YgdR-like SH3-like" evidence="7">
    <location>
        <begin position="24"/>
        <end position="73"/>
    </location>
</feature>
<dbReference type="RefSeq" id="WP_094993400.1">
    <property type="nucleotide sequence ID" value="NZ_NQKI01000013.1"/>
</dbReference>
<evidence type="ECO:0000256" key="1">
    <source>
        <dbReference type="ARBA" id="ARBA00022475"/>
    </source>
</evidence>
<dbReference type="PROSITE" id="PS51257">
    <property type="entry name" value="PROKAR_LIPOPROTEIN"/>
    <property type="match status" value="1"/>
</dbReference>
<dbReference type="EMBL" id="NQKI01000013">
    <property type="protein sequence ID" value="OZY59574.1"/>
    <property type="molecule type" value="Genomic_DNA"/>
</dbReference>
<feature type="signal peptide" evidence="6">
    <location>
        <begin position="1"/>
        <end position="19"/>
    </location>
</feature>
<evidence type="ECO:0000256" key="5">
    <source>
        <dbReference type="ARBA" id="ARBA00023288"/>
    </source>
</evidence>
<dbReference type="InterPro" id="IPR010305">
    <property type="entry name" value="YgdI/YgdR-like"/>
</dbReference>
<reference evidence="8 9" key="1">
    <citation type="submission" date="2017-08" db="EMBL/GenBank/DDBJ databases">
        <title>Genomic and metabolic characterisation of spoilage-associated Pseudomonas species.</title>
        <authorList>
            <person name="Stanborough T."/>
            <person name="Fegan N."/>
            <person name="Powell S.M."/>
            <person name="Singh T."/>
            <person name="Tamplin M.L."/>
            <person name="Chandry P.S."/>
        </authorList>
    </citation>
    <scope>NUCLEOTIDE SEQUENCE [LARGE SCALE GENOMIC DNA]</scope>
    <source>
        <strain evidence="8 9">L1802</strain>
    </source>
</reference>
<dbReference type="SUPFAM" id="SSF50182">
    <property type="entry name" value="Sm-like ribonucleoproteins"/>
    <property type="match status" value="1"/>
</dbReference>
<evidence type="ECO:0000313" key="8">
    <source>
        <dbReference type="EMBL" id="OZY59574.1"/>
    </source>
</evidence>
<dbReference type="OrthoDB" id="7025382at2"/>
<evidence type="ECO:0000256" key="2">
    <source>
        <dbReference type="ARBA" id="ARBA00022729"/>
    </source>
</evidence>
<keyword evidence="4" id="KW-0564">Palmitate</keyword>
<gene>
    <name evidence="8" type="ORF">CJF39_10715</name>
</gene>
<dbReference type="PANTHER" id="PTHR37011:SF1">
    <property type="entry name" value="POT FAMILY PEPTIDE TRANSPORT PROTEIN"/>
    <property type="match status" value="1"/>
</dbReference>
<comment type="caution">
    <text evidence="8">The sequence shown here is derived from an EMBL/GenBank/DDBJ whole genome shotgun (WGS) entry which is preliminary data.</text>
</comment>
<evidence type="ECO:0000256" key="4">
    <source>
        <dbReference type="ARBA" id="ARBA00023139"/>
    </source>
</evidence>